<dbReference type="PROSITE" id="PS51724">
    <property type="entry name" value="SPOR"/>
    <property type="match status" value="1"/>
</dbReference>
<dbReference type="GO" id="GO:0042802">
    <property type="term" value="F:identical protein binding"/>
    <property type="evidence" value="ECO:0007669"/>
    <property type="project" value="InterPro"/>
</dbReference>
<accession>A0A7W6FPT9</accession>
<evidence type="ECO:0000259" key="2">
    <source>
        <dbReference type="PROSITE" id="PS51724"/>
    </source>
</evidence>
<keyword evidence="1" id="KW-0802">TPR repeat</keyword>
<dbReference type="Pfam" id="PF07721">
    <property type="entry name" value="TPR_4"/>
    <property type="match status" value="1"/>
</dbReference>
<sequence length="454" mass="47368">MENSLLKDRAFLRLAASSLMIMGTMAGCSGTGLIGRMENQADKVARMAGAQAQDAEKALRAKDAVRAVEIAEAAVAAEPDNAAWRSLLGRAYLLAGRYDSAQAAFQDALTLGSEDPRTIVNLALVRTAQGQADSARDLLSGHIEHLSAADYGLAMAMAGDPDEAIRILSQAIHDPAATAKERQNLAYAYALSGRWTEARQMATLDLPPLEASKRVMNWAQTAQPGAESARVVAMIGVQPRGDDAGLPVRLALGAKPQAPVQMAQATAAASADTAALSMIAAANEDNVSQAPMPAPFATPQLANAATLDGGQSAAAVPVPMQRSKPVPVLRASIPAARPASRWNPVEPERGSSWVVQIGAFSSPQAAKAGQAHFIRNNASLQGFPIIESAASVNGRPFYRIAMAGFGDRAGADRLCASIRAQGGACFVRLGGPEAAPARWAAALQKIKPQQLAMR</sequence>
<dbReference type="GO" id="GO:0042834">
    <property type="term" value="F:peptidoglycan binding"/>
    <property type="evidence" value="ECO:0007669"/>
    <property type="project" value="InterPro"/>
</dbReference>
<name>A0A7W6FPT9_9SPHN</name>
<gene>
    <name evidence="3" type="ORF">GGR43_001077</name>
</gene>
<proteinExistence type="predicted"/>
<dbReference type="Pfam" id="PF14559">
    <property type="entry name" value="TPR_19"/>
    <property type="match status" value="1"/>
</dbReference>
<feature type="domain" description="SPOR" evidence="2">
    <location>
        <begin position="347"/>
        <end position="431"/>
    </location>
</feature>
<dbReference type="RefSeq" id="WP_246343356.1">
    <property type="nucleotide sequence ID" value="NZ_JACIDT010000003.1"/>
</dbReference>
<dbReference type="SUPFAM" id="SSF48452">
    <property type="entry name" value="TPR-like"/>
    <property type="match status" value="1"/>
</dbReference>
<organism evidence="3 4">
    <name type="scientific">Sphingobium jiangsuense</name>
    <dbReference type="NCBI Taxonomy" id="870476"/>
    <lineage>
        <taxon>Bacteria</taxon>
        <taxon>Pseudomonadati</taxon>
        <taxon>Pseudomonadota</taxon>
        <taxon>Alphaproteobacteria</taxon>
        <taxon>Sphingomonadales</taxon>
        <taxon>Sphingomonadaceae</taxon>
        <taxon>Sphingobium</taxon>
    </lineage>
</organism>
<dbReference type="InterPro" id="IPR019734">
    <property type="entry name" value="TPR_rpt"/>
</dbReference>
<dbReference type="InterPro" id="IPR007730">
    <property type="entry name" value="SPOR-like_dom"/>
</dbReference>
<dbReference type="SUPFAM" id="SSF110997">
    <property type="entry name" value="Sporulation related repeat"/>
    <property type="match status" value="1"/>
</dbReference>
<reference evidence="3 4" key="1">
    <citation type="submission" date="2020-08" db="EMBL/GenBank/DDBJ databases">
        <title>Genomic Encyclopedia of Type Strains, Phase IV (KMG-IV): sequencing the most valuable type-strain genomes for metagenomic binning, comparative biology and taxonomic classification.</title>
        <authorList>
            <person name="Goeker M."/>
        </authorList>
    </citation>
    <scope>NUCLEOTIDE SEQUENCE [LARGE SCALE GENOMIC DNA]</scope>
    <source>
        <strain evidence="3 4">DSM 26189</strain>
    </source>
</reference>
<dbReference type="AlphaFoldDB" id="A0A7W6FPT9"/>
<evidence type="ECO:0000313" key="4">
    <source>
        <dbReference type="Proteomes" id="UP000571950"/>
    </source>
</evidence>
<protein>
    <submittedName>
        <fullName evidence="3">Flp pilus assembly protein TadD</fullName>
    </submittedName>
</protein>
<dbReference type="InterPro" id="IPR011717">
    <property type="entry name" value="TPR-4"/>
</dbReference>
<comment type="caution">
    <text evidence="3">The sequence shown here is derived from an EMBL/GenBank/DDBJ whole genome shotgun (WGS) entry which is preliminary data.</text>
</comment>
<dbReference type="InterPro" id="IPR011990">
    <property type="entry name" value="TPR-like_helical_dom_sf"/>
</dbReference>
<evidence type="ECO:0000313" key="3">
    <source>
        <dbReference type="EMBL" id="MBB3925364.1"/>
    </source>
</evidence>
<keyword evidence="4" id="KW-1185">Reference proteome</keyword>
<evidence type="ECO:0000256" key="1">
    <source>
        <dbReference type="PROSITE-ProRule" id="PRU00339"/>
    </source>
</evidence>
<dbReference type="Pfam" id="PF05036">
    <property type="entry name" value="SPOR"/>
    <property type="match status" value="1"/>
</dbReference>
<dbReference type="PROSITE" id="PS51257">
    <property type="entry name" value="PROKAR_LIPOPROTEIN"/>
    <property type="match status" value="1"/>
</dbReference>
<feature type="repeat" description="TPR" evidence="1">
    <location>
        <begin position="82"/>
        <end position="115"/>
    </location>
</feature>
<dbReference type="InterPro" id="IPR036680">
    <property type="entry name" value="SPOR-like_sf"/>
</dbReference>
<dbReference type="EMBL" id="JACIDT010000003">
    <property type="protein sequence ID" value="MBB3925364.1"/>
    <property type="molecule type" value="Genomic_DNA"/>
</dbReference>
<dbReference type="PROSITE" id="PS50005">
    <property type="entry name" value="TPR"/>
    <property type="match status" value="1"/>
</dbReference>
<dbReference type="Proteomes" id="UP000571950">
    <property type="component" value="Unassembled WGS sequence"/>
</dbReference>
<dbReference type="Gene3D" id="1.25.40.10">
    <property type="entry name" value="Tetratricopeptide repeat domain"/>
    <property type="match status" value="1"/>
</dbReference>
<dbReference type="Gene3D" id="3.30.70.1070">
    <property type="entry name" value="Sporulation related repeat"/>
    <property type="match status" value="1"/>
</dbReference>